<feature type="compositionally biased region" description="Basic and acidic residues" evidence="1">
    <location>
        <begin position="351"/>
        <end position="377"/>
    </location>
</feature>
<sequence length="609" mass="67398">MEEFGGTRLDGIGNTVRKKRSRASRRPRPDSQPHTESWDHSSTPPSDDVCKVSSDENAACDASSRRKEFNLNQCAAKAVSVGRAECESPSKRIKKEDGGCNAMFDCEGLGDSNESGLRDNNEQGRGRVSNKRCSEGVLAPANWKSTGKVKESPEPQSRATDHPSQRNGESQSSRQSGVDLDGSGHESKVKKVKLKVGGVTRTIQAQSLSNGAALGGSSRKSSQSSDAPRPRQKLILQDNSDDSHSPPDKRSGLQGIPWRDFSRGGFSLGKEDSLMGKISEKNISGKQGDKSEPVRKSKRVPKRRVLDGAFDDDEDDEIRYLEKLKTSKVTAGHKDDEEESGKKPRRVSKMRKIDGKKDENLGSSKDGKKLRSDRVSEDTDYEEEQEDEEVISDSELEENKRKKLRKESVDSLSESKREMTLTTRQRALQSGKDASSAPGASLIEFPNGLPPASSRKQKEKLSEVEQQLKKAEAAQRRKMQVEKAARESEAEAIRKILGQDSGRKKREDKMKKRREELAQERAANALTLPSNTIRCVMGPTGTVLTFSKDMGLPSLFDPKPCNYPPPREKCAGPSCTNPYKYRDSKSKLPLCSLHCYKAIHDRMQAETTC</sequence>
<comment type="caution">
    <text evidence="3">The sequence shown here is derived from an EMBL/GenBank/DDBJ whole genome shotgun (WGS) entry which is preliminary data.</text>
</comment>
<feature type="compositionally biased region" description="Basic and acidic residues" evidence="1">
    <location>
        <begin position="116"/>
        <end position="125"/>
    </location>
</feature>
<feature type="compositionally biased region" description="Basic and acidic residues" evidence="1">
    <location>
        <begin position="459"/>
        <end position="494"/>
    </location>
</feature>
<reference evidence="3 4" key="1">
    <citation type="journal article" date="2023" name="BMC Biotechnol.">
        <title>Vitis rotundifolia cv Carlos genome sequencing.</title>
        <authorList>
            <person name="Huff M."/>
            <person name="Hulse-Kemp A."/>
            <person name="Scheffler B."/>
            <person name="Youngblood R."/>
            <person name="Simpson S."/>
            <person name="Babiker E."/>
            <person name="Staton M."/>
        </authorList>
    </citation>
    <scope>NUCLEOTIDE SEQUENCE [LARGE SCALE GENOMIC DNA]</scope>
    <source>
        <tissue evidence="3">Leaf</tissue>
    </source>
</reference>
<feature type="region of interest" description="Disordered" evidence="1">
    <location>
        <begin position="105"/>
        <end position="517"/>
    </location>
</feature>
<feature type="compositionally biased region" description="Basic and acidic residues" evidence="1">
    <location>
        <begin position="148"/>
        <end position="164"/>
    </location>
</feature>
<protein>
    <recommendedName>
        <fullName evidence="2">INO80 complex subunit B-like conserved region domain-containing protein</fullName>
    </recommendedName>
</protein>
<dbReference type="EMBL" id="JARBHA010000007">
    <property type="protein sequence ID" value="KAJ9696674.1"/>
    <property type="molecule type" value="Genomic_DNA"/>
</dbReference>
<feature type="compositionally biased region" description="Basic and acidic residues" evidence="1">
    <location>
        <begin position="27"/>
        <end position="39"/>
    </location>
</feature>
<dbReference type="SMART" id="SM01406">
    <property type="entry name" value="PAPA-1"/>
    <property type="match status" value="1"/>
</dbReference>
<feature type="compositionally biased region" description="Basic and acidic residues" evidence="1">
    <location>
        <begin position="241"/>
        <end position="251"/>
    </location>
</feature>
<feature type="compositionally biased region" description="Basic and acidic residues" evidence="1">
    <location>
        <begin position="269"/>
        <end position="280"/>
    </location>
</feature>
<dbReference type="Proteomes" id="UP001168098">
    <property type="component" value="Unassembled WGS sequence"/>
</dbReference>
<dbReference type="GO" id="GO:0031011">
    <property type="term" value="C:Ino80 complex"/>
    <property type="evidence" value="ECO:0007669"/>
    <property type="project" value="InterPro"/>
</dbReference>
<feature type="compositionally biased region" description="Acidic residues" evidence="1">
    <location>
        <begin position="378"/>
        <end position="396"/>
    </location>
</feature>
<feature type="compositionally biased region" description="Basic residues" evidence="1">
    <location>
        <begin position="16"/>
        <end position="26"/>
    </location>
</feature>
<feature type="compositionally biased region" description="Basic and acidic residues" evidence="1">
    <location>
        <begin position="406"/>
        <end position="419"/>
    </location>
</feature>
<dbReference type="InterPro" id="IPR006880">
    <property type="entry name" value="INO80B_C"/>
</dbReference>
<dbReference type="Pfam" id="PF04795">
    <property type="entry name" value="PAPA-1"/>
    <property type="match status" value="1"/>
</dbReference>
<organism evidence="3 4">
    <name type="scientific">Vitis rotundifolia</name>
    <name type="common">Muscadine grape</name>
    <dbReference type="NCBI Taxonomy" id="103349"/>
    <lineage>
        <taxon>Eukaryota</taxon>
        <taxon>Viridiplantae</taxon>
        <taxon>Streptophyta</taxon>
        <taxon>Embryophyta</taxon>
        <taxon>Tracheophyta</taxon>
        <taxon>Spermatophyta</taxon>
        <taxon>Magnoliopsida</taxon>
        <taxon>eudicotyledons</taxon>
        <taxon>Gunneridae</taxon>
        <taxon>Pentapetalae</taxon>
        <taxon>rosids</taxon>
        <taxon>Vitales</taxon>
        <taxon>Vitaceae</taxon>
        <taxon>Viteae</taxon>
        <taxon>Vitis</taxon>
    </lineage>
</organism>
<feature type="compositionally biased region" description="Basic and acidic residues" evidence="1">
    <location>
        <begin position="501"/>
        <end position="517"/>
    </location>
</feature>
<dbReference type="AlphaFoldDB" id="A0AA38ZYM9"/>
<accession>A0AA38ZYM9</accession>
<dbReference type="Pfam" id="PF04438">
    <property type="entry name" value="zf-HIT"/>
    <property type="match status" value="1"/>
</dbReference>
<dbReference type="CDD" id="cd23021">
    <property type="entry name" value="zf-HIT_IN80B"/>
    <property type="match status" value="1"/>
</dbReference>
<keyword evidence="4" id="KW-1185">Reference proteome</keyword>
<dbReference type="PANTHER" id="PTHR21561">
    <property type="entry name" value="INO80 COMPLEX SUBUNIT B"/>
    <property type="match status" value="1"/>
</dbReference>
<proteinExistence type="predicted"/>
<dbReference type="PANTHER" id="PTHR21561:SF25">
    <property type="entry name" value="OS03G0811500 PROTEIN"/>
    <property type="match status" value="1"/>
</dbReference>
<gene>
    <name evidence="3" type="ORF">PVL29_008742</name>
</gene>
<evidence type="ECO:0000259" key="2">
    <source>
        <dbReference type="SMART" id="SM01406"/>
    </source>
</evidence>
<evidence type="ECO:0000256" key="1">
    <source>
        <dbReference type="SAM" id="MobiDB-lite"/>
    </source>
</evidence>
<feature type="compositionally biased region" description="Polar residues" evidence="1">
    <location>
        <begin position="165"/>
        <end position="176"/>
    </location>
</feature>
<evidence type="ECO:0000313" key="3">
    <source>
        <dbReference type="EMBL" id="KAJ9696674.1"/>
    </source>
</evidence>
<feature type="region of interest" description="Disordered" evidence="1">
    <location>
        <begin position="1"/>
        <end position="53"/>
    </location>
</feature>
<name>A0AA38ZYM9_VITRO</name>
<dbReference type="InterPro" id="IPR029523">
    <property type="entry name" value="INO80B/Ies2"/>
</dbReference>
<evidence type="ECO:0000313" key="4">
    <source>
        <dbReference type="Proteomes" id="UP001168098"/>
    </source>
</evidence>
<dbReference type="GO" id="GO:0006338">
    <property type="term" value="P:chromatin remodeling"/>
    <property type="evidence" value="ECO:0007669"/>
    <property type="project" value="InterPro"/>
</dbReference>
<dbReference type="InterPro" id="IPR007529">
    <property type="entry name" value="Znf_HIT"/>
</dbReference>
<feature type="domain" description="INO80 complex subunit B-like conserved region" evidence="2">
    <location>
        <begin position="465"/>
        <end position="550"/>
    </location>
</feature>
<feature type="compositionally biased region" description="Low complexity" evidence="1">
    <location>
        <begin position="207"/>
        <end position="225"/>
    </location>
</feature>